<dbReference type="Pfam" id="PF17935">
    <property type="entry name" value="TetR_C_27"/>
    <property type="match status" value="1"/>
</dbReference>
<comment type="caution">
    <text evidence="6">The sequence shown here is derived from an EMBL/GenBank/DDBJ whole genome shotgun (WGS) entry which is preliminary data.</text>
</comment>
<dbReference type="PROSITE" id="PS50977">
    <property type="entry name" value="HTH_TETR_2"/>
    <property type="match status" value="1"/>
</dbReference>
<dbReference type="Pfam" id="PF00440">
    <property type="entry name" value="TetR_N"/>
    <property type="match status" value="1"/>
</dbReference>
<evidence type="ECO:0000256" key="1">
    <source>
        <dbReference type="ARBA" id="ARBA00023015"/>
    </source>
</evidence>
<dbReference type="GO" id="GO:0003700">
    <property type="term" value="F:DNA-binding transcription factor activity"/>
    <property type="evidence" value="ECO:0007669"/>
    <property type="project" value="TreeGrafter"/>
</dbReference>
<dbReference type="AlphaFoldDB" id="A0A3M3FRI2"/>
<keyword evidence="2 4" id="KW-0238">DNA-binding</keyword>
<dbReference type="EMBL" id="RBOM01000160">
    <property type="protein sequence ID" value="RMM63934.1"/>
    <property type="molecule type" value="Genomic_DNA"/>
</dbReference>
<dbReference type="InterPro" id="IPR009057">
    <property type="entry name" value="Homeodomain-like_sf"/>
</dbReference>
<dbReference type="InterPro" id="IPR050109">
    <property type="entry name" value="HTH-type_TetR-like_transc_reg"/>
</dbReference>
<evidence type="ECO:0000259" key="5">
    <source>
        <dbReference type="PROSITE" id="PS50977"/>
    </source>
</evidence>
<dbReference type="PANTHER" id="PTHR30055:SF234">
    <property type="entry name" value="HTH-TYPE TRANSCRIPTIONAL REGULATOR BETI"/>
    <property type="match status" value="1"/>
</dbReference>
<reference evidence="8 9" key="1">
    <citation type="submission" date="2018-08" db="EMBL/GenBank/DDBJ databases">
        <title>Recombination of ecologically and evolutionarily significant loci maintains genetic cohesion in the Pseudomonas syringae species complex.</title>
        <authorList>
            <person name="Dillon M."/>
            <person name="Thakur S."/>
            <person name="Almeida R.N.D."/>
            <person name="Weir B.S."/>
            <person name="Guttman D.S."/>
        </authorList>
    </citation>
    <scope>NUCLEOTIDE SEQUENCE [LARGE SCALE GENOMIC DNA]</scope>
    <source>
        <strain evidence="7 8">ICMP 4324</strain>
        <strain evidence="6 9">ICMP 4332</strain>
    </source>
</reference>
<name>A0A3M3FRI2_PSESG</name>
<keyword evidence="3" id="KW-0804">Transcription</keyword>
<dbReference type="SUPFAM" id="SSF48498">
    <property type="entry name" value="Tetracyclin repressor-like, C-terminal domain"/>
    <property type="match status" value="1"/>
</dbReference>
<dbReference type="Proteomes" id="UP000279057">
    <property type="component" value="Unassembled WGS sequence"/>
</dbReference>
<evidence type="ECO:0000313" key="6">
    <source>
        <dbReference type="EMBL" id="RMM63934.1"/>
    </source>
</evidence>
<evidence type="ECO:0000313" key="8">
    <source>
        <dbReference type="Proteomes" id="UP000276829"/>
    </source>
</evidence>
<dbReference type="Gene3D" id="1.10.357.10">
    <property type="entry name" value="Tetracycline Repressor, domain 2"/>
    <property type="match status" value="1"/>
</dbReference>
<keyword evidence="1" id="KW-0805">Transcription regulation</keyword>
<evidence type="ECO:0000256" key="4">
    <source>
        <dbReference type="PROSITE-ProRule" id="PRU00335"/>
    </source>
</evidence>
<feature type="DNA-binding region" description="H-T-H motif" evidence="4">
    <location>
        <begin position="101"/>
        <end position="120"/>
    </location>
</feature>
<evidence type="ECO:0000313" key="9">
    <source>
        <dbReference type="Proteomes" id="UP000279057"/>
    </source>
</evidence>
<dbReference type="SUPFAM" id="SSF46689">
    <property type="entry name" value="Homeodomain-like"/>
    <property type="match status" value="1"/>
</dbReference>
<evidence type="ECO:0000313" key="7">
    <source>
        <dbReference type="EMBL" id="RMM67081.1"/>
    </source>
</evidence>
<sequence length="266" mass="30168">MRNDKCLGNDNLRRSASACHFWTLCVRSRLDVACVETVMFVTNPQQCHLLSTYSNISKLRPMSKNISNPAAGRGPVDHEIRDQIVIAATEHFSQYGYGKTTMSDLARAIGFSKAYIYKFFESKQAIGEMICAHCLSEIEAEVSAAISQTDQPPEKLRRMFKSVVEASIRLFSQDRKLYEIATSAATERWQATLVYEEHLKATLRDILQEGRQTGDFERKTPLDETVMAIYLVMRPYINPLLLQYSFEHTDEGPSQLSSLVLRSLSP</sequence>
<dbReference type="InterPro" id="IPR036271">
    <property type="entry name" value="Tet_transcr_reg_TetR-rel_C_sf"/>
</dbReference>
<proteinExistence type="predicted"/>
<dbReference type="EMBL" id="RBON01000200">
    <property type="protein sequence ID" value="RMM67081.1"/>
    <property type="molecule type" value="Genomic_DNA"/>
</dbReference>
<dbReference type="Proteomes" id="UP000276829">
    <property type="component" value="Unassembled WGS sequence"/>
</dbReference>
<accession>A0A3M3FRI2</accession>
<protein>
    <submittedName>
        <fullName evidence="6">Transcriptional regulator, TetR family</fullName>
    </submittedName>
</protein>
<evidence type="ECO:0000256" key="3">
    <source>
        <dbReference type="ARBA" id="ARBA00023163"/>
    </source>
</evidence>
<dbReference type="PRINTS" id="PR00455">
    <property type="entry name" value="HTHTETR"/>
</dbReference>
<evidence type="ECO:0000256" key="2">
    <source>
        <dbReference type="ARBA" id="ARBA00023125"/>
    </source>
</evidence>
<gene>
    <name evidence="7" type="ORF">ALQ73_01227</name>
    <name evidence="6" type="ORF">ALQ74_04371</name>
</gene>
<dbReference type="InterPro" id="IPR041478">
    <property type="entry name" value="TetR_C_27"/>
</dbReference>
<dbReference type="InterPro" id="IPR001647">
    <property type="entry name" value="HTH_TetR"/>
</dbReference>
<dbReference type="GO" id="GO:0000976">
    <property type="term" value="F:transcription cis-regulatory region binding"/>
    <property type="evidence" value="ECO:0007669"/>
    <property type="project" value="TreeGrafter"/>
</dbReference>
<organism evidence="6 9">
    <name type="scientific">Pseudomonas savastanoi pv. glycinea</name>
    <name type="common">Pseudomonas syringae pv. glycinea</name>
    <dbReference type="NCBI Taxonomy" id="318"/>
    <lineage>
        <taxon>Bacteria</taxon>
        <taxon>Pseudomonadati</taxon>
        <taxon>Pseudomonadota</taxon>
        <taxon>Gammaproteobacteria</taxon>
        <taxon>Pseudomonadales</taxon>
        <taxon>Pseudomonadaceae</taxon>
        <taxon>Pseudomonas</taxon>
    </lineage>
</organism>
<feature type="domain" description="HTH tetR-type" evidence="5">
    <location>
        <begin position="78"/>
        <end position="138"/>
    </location>
</feature>
<dbReference type="PANTHER" id="PTHR30055">
    <property type="entry name" value="HTH-TYPE TRANSCRIPTIONAL REGULATOR RUTR"/>
    <property type="match status" value="1"/>
</dbReference>